<keyword evidence="4" id="KW-1003">Cell membrane</keyword>
<evidence type="ECO:0000256" key="7">
    <source>
        <dbReference type="ARBA" id="ARBA00022840"/>
    </source>
</evidence>
<evidence type="ECO:0000256" key="3">
    <source>
        <dbReference type="ARBA" id="ARBA00022448"/>
    </source>
</evidence>
<dbReference type="GO" id="GO:0016887">
    <property type="term" value="F:ATP hydrolysis activity"/>
    <property type="evidence" value="ECO:0007669"/>
    <property type="project" value="InterPro"/>
</dbReference>
<dbReference type="PROSITE" id="PS50929">
    <property type="entry name" value="ABC_TM1F"/>
    <property type="match status" value="1"/>
</dbReference>
<organism evidence="13 14">
    <name type="scientific">Mycoplasmopsis bovis CQ-W70</name>
    <dbReference type="NCBI Taxonomy" id="1316930"/>
    <lineage>
        <taxon>Bacteria</taxon>
        <taxon>Bacillati</taxon>
        <taxon>Mycoplasmatota</taxon>
        <taxon>Mycoplasmoidales</taxon>
        <taxon>Metamycoplasmataceae</taxon>
        <taxon>Mycoplasmopsis</taxon>
    </lineage>
</organism>
<dbReference type="SMART" id="SM00382">
    <property type="entry name" value="AAA"/>
    <property type="match status" value="1"/>
</dbReference>
<evidence type="ECO:0000259" key="11">
    <source>
        <dbReference type="PROSITE" id="PS50893"/>
    </source>
</evidence>
<dbReference type="Pfam" id="PF00664">
    <property type="entry name" value="ABC_membrane"/>
    <property type="match status" value="1"/>
</dbReference>
<dbReference type="GO" id="GO:0005524">
    <property type="term" value="F:ATP binding"/>
    <property type="evidence" value="ECO:0007669"/>
    <property type="project" value="UniProtKB-KW"/>
</dbReference>
<dbReference type="InterPro" id="IPR011527">
    <property type="entry name" value="ABC1_TM_dom"/>
</dbReference>
<feature type="transmembrane region" description="Helical" evidence="10">
    <location>
        <begin position="170"/>
        <end position="203"/>
    </location>
</feature>
<protein>
    <submittedName>
        <fullName evidence="13">ATP-binding cassette, subfamily B</fullName>
    </submittedName>
</protein>
<evidence type="ECO:0000256" key="8">
    <source>
        <dbReference type="ARBA" id="ARBA00022989"/>
    </source>
</evidence>
<feature type="transmembrane region" description="Helical" evidence="10">
    <location>
        <begin position="271"/>
        <end position="293"/>
    </location>
</feature>
<dbReference type="RefSeq" id="WP_013954983.1">
    <property type="nucleotide sequence ID" value="NZ_CP005933.1"/>
</dbReference>
<feature type="domain" description="ABC transporter" evidence="11">
    <location>
        <begin position="370"/>
        <end position="607"/>
    </location>
</feature>
<evidence type="ECO:0000256" key="9">
    <source>
        <dbReference type="ARBA" id="ARBA00023136"/>
    </source>
</evidence>
<proteinExistence type="inferred from homology"/>
<accession>A0A059Y979</accession>
<dbReference type="AlphaFoldDB" id="A0A059Y979"/>
<dbReference type="Gene3D" id="3.40.50.300">
    <property type="entry name" value="P-loop containing nucleotide triphosphate hydrolases"/>
    <property type="match status" value="1"/>
</dbReference>
<dbReference type="InterPro" id="IPR036640">
    <property type="entry name" value="ABC1_TM_sf"/>
</dbReference>
<evidence type="ECO:0000259" key="12">
    <source>
        <dbReference type="PROSITE" id="PS50929"/>
    </source>
</evidence>
<dbReference type="SUPFAM" id="SSF52540">
    <property type="entry name" value="P-loop containing nucleoside triphosphate hydrolases"/>
    <property type="match status" value="1"/>
</dbReference>
<evidence type="ECO:0000256" key="1">
    <source>
        <dbReference type="ARBA" id="ARBA00004651"/>
    </source>
</evidence>
<dbReference type="Gene3D" id="1.20.1560.10">
    <property type="entry name" value="ABC transporter type 1, transmembrane domain"/>
    <property type="match status" value="1"/>
</dbReference>
<gene>
    <name evidence="13" type="ORF">K668_03235</name>
</gene>
<feature type="transmembrane region" description="Helical" evidence="10">
    <location>
        <begin position="305"/>
        <end position="327"/>
    </location>
</feature>
<dbReference type="GO" id="GO:0005886">
    <property type="term" value="C:plasma membrane"/>
    <property type="evidence" value="ECO:0007669"/>
    <property type="project" value="UniProtKB-SubCell"/>
</dbReference>
<dbReference type="SUPFAM" id="SSF90123">
    <property type="entry name" value="ABC transporter transmembrane region"/>
    <property type="match status" value="1"/>
</dbReference>
<evidence type="ECO:0000256" key="6">
    <source>
        <dbReference type="ARBA" id="ARBA00022741"/>
    </source>
</evidence>
<dbReference type="PANTHER" id="PTHR43394">
    <property type="entry name" value="ATP-DEPENDENT PERMEASE MDL1, MITOCHONDRIAL"/>
    <property type="match status" value="1"/>
</dbReference>
<dbReference type="PANTHER" id="PTHR43394:SF1">
    <property type="entry name" value="ATP-BINDING CASSETTE SUB-FAMILY B MEMBER 10, MITOCHONDRIAL"/>
    <property type="match status" value="1"/>
</dbReference>
<name>A0A059Y979_MYCBV</name>
<dbReference type="Pfam" id="PF00005">
    <property type="entry name" value="ABC_tran"/>
    <property type="match status" value="1"/>
</dbReference>
<evidence type="ECO:0000256" key="2">
    <source>
        <dbReference type="ARBA" id="ARBA00005417"/>
    </source>
</evidence>
<comment type="subcellular location">
    <subcellularLocation>
        <location evidence="1">Cell membrane</location>
        <topology evidence="1">Multi-pass membrane protein</topology>
    </subcellularLocation>
</comment>
<dbReference type="InterPro" id="IPR003593">
    <property type="entry name" value="AAA+_ATPase"/>
</dbReference>
<feature type="transmembrane region" description="Helical" evidence="10">
    <location>
        <begin position="76"/>
        <end position="97"/>
    </location>
</feature>
<keyword evidence="6" id="KW-0547">Nucleotide-binding</keyword>
<dbReference type="KEGG" id="mbq:K668_03235"/>
<evidence type="ECO:0000313" key="13">
    <source>
        <dbReference type="EMBL" id="AIA34217.1"/>
    </source>
</evidence>
<dbReference type="GO" id="GO:0015421">
    <property type="term" value="F:ABC-type oligopeptide transporter activity"/>
    <property type="evidence" value="ECO:0007669"/>
    <property type="project" value="TreeGrafter"/>
</dbReference>
<dbReference type="Proteomes" id="UP000027182">
    <property type="component" value="Chromosome"/>
</dbReference>
<dbReference type="PROSITE" id="PS50893">
    <property type="entry name" value="ABC_TRANSPORTER_2"/>
    <property type="match status" value="1"/>
</dbReference>
<keyword evidence="5 10" id="KW-0812">Transmembrane</keyword>
<dbReference type="InterPro" id="IPR027417">
    <property type="entry name" value="P-loop_NTPase"/>
</dbReference>
<keyword evidence="8 10" id="KW-1133">Transmembrane helix</keyword>
<keyword evidence="7 13" id="KW-0067">ATP-binding</keyword>
<dbReference type="InterPro" id="IPR039421">
    <property type="entry name" value="Type_1_exporter"/>
</dbReference>
<evidence type="ECO:0000256" key="10">
    <source>
        <dbReference type="SAM" id="Phobius"/>
    </source>
</evidence>
<evidence type="ECO:0000313" key="14">
    <source>
        <dbReference type="Proteomes" id="UP000027182"/>
    </source>
</evidence>
<evidence type="ECO:0000256" key="4">
    <source>
        <dbReference type="ARBA" id="ARBA00022475"/>
    </source>
</evidence>
<comment type="similarity">
    <text evidence="2">Belongs to the ABC transporter superfamily.</text>
</comment>
<dbReference type="HOGENOM" id="CLU_000604_84_3_14"/>
<dbReference type="FunFam" id="3.40.50.300:FF:000221">
    <property type="entry name" value="Multidrug ABC transporter ATP-binding protein"/>
    <property type="match status" value="1"/>
</dbReference>
<sequence>MTKVKKHKNDKVTTVSTIGLLKASLKFMSANEKKSLIYGLVLSFFEALLYTFGTAMTGFIISWFFTKDIIANKATFNAPMFIVAMIGLALSFGLYLVTRMIQNKLLLSASFRTTAKMREVASKKLLYMPISYHDKNKVGDQISTLTNDINNIALTMTQLFNETSGKIFKVIFSVIFMLCYSLTLSAIVLPVTFLFCALSWLLLSKARAPYIKMTDYFGDMNAYVEEMLKNTKVTQSFDREEESFNKFEIIARNVKKQSFIGDVYSKFFDPWFVVFSNFLVLIILAISLLFKINNINFVGVVGQDVTALIIGYINLIFTFTSTVQIFFNIVFSTQIGVASTNRIFKLVGLELPAEIENPMYLRASTMRGHVEFDNVSFRYDKSSSKYQLKNASFYAKPGQVIAIVGPTGAGKTTIINLLSKFYDYEAGSIKIDGLELKQIPKDNLLELMTVVLQDSFMFNDTIMNNLKVANPNATDQEVIEAANITSAHHFIQSYKNGYQTVIENNGANLSQGERQLLSITRAILGDKKILVLDEATSNVDSNTEKIVQDALQNSIMKNKTSFVIAHRLSTIKDADLILVVNDGQIIEKGNHKELMAAKGFYYGLHQSQFN</sequence>
<dbReference type="PATRIC" id="fig|1316930.3.peg.661"/>
<evidence type="ECO:0000256" key="5">
    <source>
        <dbReference type="ARBA" id="ARBA00022692"/>
    </source>
</evidence>
<reference evidence="13 14" key="1">
    <citation type="submission" date="2013-04" db="EMBL/GenBank/DDBJ databases">
        <authorList>
            <person name="Lin L."/>
            <person name="Zeng Z."/>
            <person name="Xie J."/>
            <person name="Luo L."/>
            <person name="Yang Z."/>
            <person name="Liang W."/>
            <person name="Lin H."/>
            <person name="Dong C."/>
            <person name="Sun Y."/>
        </authorList>
    </citation>
    <scope>NUCLEOTIDE SEQUENCE [LARGE SCALE GENOMIC DNA]</scope>
    <source>
        <strain evidence="13 14">CQ-W70</strain>
    </source>
</reference>
<feature type="domain" description="ABC transmembrane type-1" evidence="12">
    <location>
        <begin position="39"/>
        <end position="334"/>
    </location>
</feature>
<keyword evidence="9 10" id="KW-0472">Membrane</keyword>
<keyword evidence="3" id="KW-0813">Transport</keyword>
<feature type="transmembrane region" description="Helical" evidence="10">
    <location>
        <begin position="36"/>
        <end position="64"/>
    </location>
</feature>
<dbReference type="CDD" id="cd03254">
    <property type="entry name" value="ABCC_Glucan_exporter_like"/>
    <property type="match status" value="1"/>
</dbReference>
<dbReference type="InterPro" id="IPR003439">
    <property type="entry name" value="ABC_transporter-like_ATP-bd"/>
</dbReference>
<dbReference type="EMBL" id="CP005933">
    <property type="protein sequence ID" value="AIA34217.1"/>
    <property type="molecule type" value="Genomic_DNA"/>
</dbReference>